<dbReference type="InterPro" id="IPR036259">
    <property type="entry name" value="MFS_trans_sf"/>
</dbReference>
<dbReference type="Gene3D" id="1.20.1250.20">
    <property type="entry name" value="MFS general substrate transporter like domains"/>
    <property type="match status" value="1"/>
</dbReference>
<evidence type="ECO:0000256" key="3">
    <source>
        <dbReference type="ARBA" id="ARBA00022475"/>
    </source>
</evidence>
<feature type="transmembrane region" description="Helical" evidence="7">
    <location>
        <begin position="52"/>
        <end position="69"/>
    </location>
</feature>
<keyword evidence="3" id="KW-1003">Cell membrane</keyword>
<dbReference type="CDD" id="cd17321">
    <property type="entry name" value="MFS_MMR_MDR_like"/>
    <property type="match status" value="1"/>
</dbReference>
<feature type="transmembrane region" description="Helical" evidence="7">
    <location>
        <begin position="202"/>
        <end position="222"/>
    </location>
</feature>
<feature type="transmembrane region" description="Helical" evidence="7">
    <location>
        <begin position="81"/>
        <end position="107"/>
    </location>
</feature>
<gene>
    <name evidence="9" type="primary">stp_7</name>
    <name evidence="9" type="ORF">DSM104329_03732</name>
</gene>
<protein>
    <submittedName>
        <fullName evidence="9">Multidrug resistance protein Stp</fullName>
    </submittedName>
</protein>
<keyword evidence="10" id="KW-1185">Reference proteome</keyword>
<keyword evidence="2" id="KW-0813">Transport</keyword>
<feature type="transmembrane region" description="Helical" evidence="7">
    <location>
        <begin position="168"/>
        <end position="190"/>
    </location>
</feature>
<dbReference type="InterPro" id="IPR005829">
    <property type="entry name" value="Sugar_transporter_CS"/>
</dbReference>
<evidence type="ECO:0000256" key="5">
    <source>
        <dbReference type="ARBA" id="ARBA00022989"/>
    </source>
</evidence>
<name>A0A9E7C265_9ACTN</name>
<evidence type="ECO:0000256" key="2">
    <source>
        <dbReference type="ARBA" id="ARBA00022448"/>
    </source>
</evidence>
<dbReference type="PROSITE" id="PS00216">
    <property type="entry name" value="SUGAR_TRANSPORT_1"/>
    <property type="match status" value="1"/>
</dbReference>
<accession>A0A9E7C265</accession>
<organism evidence="9 10">
    <name type="scientific">Capillimicrobium parvum</name>
    <dbReference type="NCBI Taxonomy" id="2884022"/>
    <lineage>
        <taxon>Bacteria</taxon>
        <taxon>Bacillati</taxon>
        <taxon>Actinomycetota</taxon>
        <taxon>Thermoleophilia</taxon>
        <taxon>Solirubrobacterales</taxon>
        <taxon>Capillimicrobiaceae</taxon>
        <taxon>Capillimicrobium</taxon>
    </lineage>
</organism>
<feature type="transmembrane region" description="Helical" evidence="7">
    <location>
        <begin position="307"/>
        <end position="329"/>
    </location>
</feature>
<keyword evidence="6 7" id="KW-0472">Membrane</keyword>
<dbReference type="InterPro" id="IPR011701">
    <property type="entry name" value="MFS"/>
</dbReference>
<feature type="transmembrane region" description="Helical" evidence="7">
    <location>
        <begin position="228"/>
        <end position="251"/>
    </location>
</feature>
<dbReference type="Pfam" id="PF07690">
    <property type="entry name" value="MFS_1"/>
    <property type="match status" value="1"/>
</dbReference>
<evidence type="ECO:0000256" key="7">
    <source>
        <dbReference type="SAM" id="Phobius"/>
    </source>
</evidence>
<feature type="transmembrane region" description="Helical" evidence="7">
    <location>
        <begin position="271"/>
        <end position="295"/>
    </location>
</feature>
<evidence type="ECO:0000256" key="1">
    <source>
        <dbReference type="ARBA" id="ARBA00004651"/>
    </source>
</evidence>
<evidence type="ECO:0000256" key="6">
    <source>
        <dbReference type="ARBA" id="ARBA00023136"/>
    </source>
</evidence>
<reference evidence="9" key="1">
    <citation type="journal article" date="2022" name="Int. J. Syst. Evol. Microbiol.">
        <title>Pseudomonas aegrilactucae sp. nov. and Pseudomonas morbosilactucae sp. nov., pathogens causing bacterial rot of lettuce in Japan.</title>
        <authorList>
            <person name="Sawada H."/>
            <person name="Fujikawa T."/>
            <person name="Satou M."/>
        </authorList>
    </citation>
    <scope>NUCLEOTIDE SEQUENCE</scope>
    <source>
        <strain evidence="9">0166_1</strain>
    </source>
</reference>
<dbReference type="Gene3D" id="1.20.1720.10">
    <property type="entry name" value="Multidrug resistance protein D"/>
    <property type="match status" value="1"/>
</dbReference>
<comment type="subcellular location">
    <subcellularLocation>
        <location evidence="1">Cell membrane</location>
        <topology evidence="1">Multi-pass membrane protein</topology>
    </subcellularLocation>
</comment>
<dbReference type="GO" id="GO:0022857">
    <property type="term" value="F:transmembrane transporter activity"/>
    <property type="evidence" value="ECO:0007669"/>
    <property type="project" value="InterPro"/>
</dbReference>
<feature type="transmembrane region" description="Helical" evidence="7">
    <location>
        <begin position="143"/>
        <end position="162"/>
    </location>
</feature>
<feature type="transmembrane region" description="Helical" evidence="7">
    <location>
        <begin position="361"/>
        <end position="380"/>
    </location>
</feature>
<dbReference type="RefSeq" id="WP_259311374.1">
    <property type="nucleotide sequence ID" value="NZ_CP087164.1"/>
</dbReference>
<dbReference type="SUPFAM" id="SSF103473">
    <property type="entry name" value="MFS general substrate transporter"/>
    <property type="match status" value="1"/>
</dbReference>
<dbReference type="Proteomes" id="UP001162834">
    <property type="component" value="Chromosome"/>
</dbReference>
<dbReference type="PANTHER" id="PTHR42718:SF46">
    <property type="entry name" value="BLR6921 PROTEIN"/>
    <property type="match status" value="1"/>
</dbReference>
<dbReference type="GO" id="GO:0005886">
    <property type="term" value="C:plasma membrane"/>
    <property type="evidence" value="ECO:0007669"/>
    <property type="project" value="UniProtKB-SubCell"/>
</dbReference>
<dbReference type="EMBL" id="CP087164">
    <property type="protein sequence ID" value="UGS37317.1"/>
    <property type="molecule type" value="Genomic_DNA"/>
</dbReference>
<keyword evidence="4 7" id="KW-0812">Transmembrane</keyword>
<sequence length="478" mass="47461">MVQPAPPRSAHPNLLLALLLLTQFLVVLLDVDATLALPAIQRDLGFSGADLQWVQTAYMIGFGGFLLLAGRAADLFGRRRVLVAGLAVFTAASVGCGLAPTAVTLVAGRAAQGFGSALAAAAALSIITVTFTRGAGRDRALGLLGLVSGVAATLGLLVGGVVTELMGWRWVFLIMVPVSAAAALATLRVVPAHPGTRGDGPLDVVGAVAASLAVALIVVSVAESGSAGWGSAAVLGPLAGALVLAAAFAAWERRVRAPILPPHILRLRNVVGGNLATLVFGALLLGILALLSVFLQEARGLSPIECGLWMLPTGLGSLTLSVAASRLVGRFGFRRMLAGALGLTAAGSAGLSAVGADGSLWLVYLPAAAAFGIGICFSEVSSVITTSDDLGHGAEAGLSSGLWSTSTQVGGAIGLGILATVMAHASDEPGAAGVAAGFRDAALLGAGIGAVGVLVVLAVVRDRAPARCGSPISSARGG</sequence>
<feature type="transmembrane region" description="Helical" evidence="7">
    <location>
        <begin position="441"/>
        <end position="460"/>
    </location>
</feature>
<dbReference type="AlphaFoldDB" id="A0A9E7C265"/>
<evidence type="ECO:0000313" key="10">
    <source>
        <dbReference type="Proteomes" id="UP001162834"/>
    </source>
</evidence>
<evidence type="ECO:0000259" key="8">
    <source>
        <dbReference type="PROSITE" id="PS50850"/>
    </source>
</evidence>
<proteinExistence type="predicted"/>
<feature type="transmembrane region" description="Helical" evidence="7">
    <location>
        <begin position="113"/>
        <end position="131"/>
    </location>
</feature>
<dbReference type="PROSITE" id="PS50850">
    <property type="entry name" value="MFS"/>
    <property type="match status" value="1"/>
</dbReference>
<feature type="transmembrane region" description="Helical" evidence="7">
    <location>
        <begin position="336"/>
        <end position="355"/>
    </location>
</feature>
<evidence type="ECO:0000256" key="4">
    <source>
        <dbReference type="ARBA" id="ARBA00022692"/>
    </source>
</evidence>
<feature type="domain" description="Major facilitator superfamily (MFS) profile" evidence="8">
    <location>
        <begin position="15"/>
        <end position="464"/>
    </location>
</feature>
<keyword evidence="5 7" id="KW-1133">Transmembrane helix</keyword>
<evidence type="ECO:0000313" key="9">
    <source>
        <dbReference type="EMBL" id="UGS37317.1"/>
    </source>
</evidence>
<dbReference type="InterPro" id="IPR020846">
    <property type="entry name" value="MFS_dom"/>
</dbReference>
<dbReference type="PANTHER" id="PTHR42718">
    <property type="entry name" value="MAJOR FACILITATOR SUPERFAMILY MULTIDRUG TRANSPORTER MFSC"/>
    <property type="match status" value="1"/>
</dbReference>
<feature type="transmembrane region" description="Helical" evidence="7">
    <location>
        <begin position="401"/>
        <end position="421"/>
    </location>
</feature>
<dbReference type="KEGG" id="sbae:DSM104329_03732"/>